<evidence type="ECO:0000313" key="3">
    <source>
        <dbReference type="Proteomes" id="UP000192276"/>
    </source>
</evidence>
<comment type="caution">
    <text evidence="2">The sequence shown here is derived from an EMBL/GenBank/DDBJ whole genome shotgun (WGS) entry which is preliminary data.</text>
</comment>
<organism evidence="2 3">
    <name type="scientific">Niastella populi</name>
    <dbReference type="NCBI Taxonomy" id="550983"/>
    <lineage>
        <taxon>Bacteria</taxon>
        <taxon>Pseudomonadati</taxon>
        <taxon>Bacteroidota</taxon>
        <taxon>Chitinophagia</taxon>
        <taxon>Chitinophagales</taxon>
        <taxon>Chitinophagaceae</taxon>
        <taxon>Niastella</taxon>
    </lineage>
</organism>
<dbReference type="EMBL" id="LWBP01000178">
    <property type="protein sequence ID" value="OQP59355.1"/>
    <property type="molecule type" value="Genomic_DNA"/>
</dbReference>
<evidence type="ECO:0000313" key="2">
    <source>
        <dbReference type="EMBL" id="OQP59355.1"/>
    </source>
</evidence>
<evidence type="ECO:0000259" key="1">
    <source>
        <dbReference type="Pfam" id="PF18962"/>
    </source>
</evidence>
<proteinExistence type="predicted"/>
<keyword evidence="3" id="KW-1185">Reference proteome</keyword>
<accession>A0A1V9FLX6</accession>
<sequence>MLQAQLEEDFTPNPPNWILANGYGIHNVNGNDVILSAAGNNPGTIGTPIVQKAANTNTVTYCFDVFGYTPQDGLGELPCGTTVDLYFTNTTVNNANDLDETDDTKVYGSVKDIAVPADGGRVCHAFTFPASVTVTQFRVFLVINKPDCMGNTRFAFDNFTITGLSEVCTGAACAPVALPDVFTIVGPPGITSINVVLYGDNPSFPAPPAGYLVYAPGTDNDPNDTYSALTWTLLTPPDPVLGTVTMNPGGQGTATITRSSLSITLMTFVYQLCDPNGNCDTAIVRVLFPAGGALPVTLLNFSGNRFGGNVVLNWTTANESDNAGFEIHRLIDGEYKQVGFVNSREGGNSAFQLKYQYSEINNTNAVSWYRLVQINKDGTKKILPTLAVRGLEDLKKMLIYPNPGSTVNVLFGSSAIRDVSVVDLAGKLIKRWNNYSDDNITIAGLQAGMYLLQVTDRNTKAKMESKILISR</sequence>
<dbReference type="Pfam" id="PF17963">
    <property type="entry name" value="Big_9"/>
    <property type="match status" value="1"/>
</dbReference>
<feature type="domain" description="Secretion system C-terminal sorting" evidence="1">
    <location>
        <begin position="399"/>
        <end position="467"/>
    </location>
</feature>
<protein>
    <recommendedName>
        <fullName evidence="1">Secretion system C-terminal sorting domain-containing protein</fullName>
    </recommendedName>
</protein>
<name>A0A1V9FLX6_9BACT</name>
<dbReference type="InterPro" id="IPR026444">
    <property type="entry name" value="Secre_tail"/>
</dbReference>
<dbReference type="STRING" id="550983.A4R26_21290"/>
<dbReference type="NCBIfam" id="TIGR04183">
    <property type="entry name" value="Por_Secre_tail"/>
    <property type="match status" value="1"/>
</dbReference>
<dbReference type="Pfam" id="PF18962">
    <property type="entry name" value="Por_Secre_tail"/>
    <property type="match status" value="1"/>
</dbReference>
<reference evidence="3" key="1">
    <citation type="submission" date="2016-04" db="EMBL/GenBank/DDBJ databases">
        <authorList>
            <person name="Chen L."/>
            <person name="Zhuang W."/>
            <person name="Wang G."/>
        </authorList>
    </citation>
    <scope>NUCLEOTIDE SEQUENCE [LARGE SCALE GENOMIC DNA]</scope>
    <source>
        <strain evidence="3">208</strain>
    </source>
</reference>
<dbReference type="AlphaFoldDB" id="A0A1V9FLX6"/>
<dbReference type="Proteomes" id="UP000192276">
    <property type="component" value="Unassembled WGS sequence"/>
</dbReference>
<gene>
    <name evidence="2" type="ORF">A4R26_21290</name>
</gene>